<organism evidence="8 9">
    <name type="scientific">Rhododendron griersonianum</name>
    <dbReference type="NCBI Taxonomy" id="479676"/>
    <lineage>
        <taxon>Eukaryota</taxon>
        <taxon>Viridiplantae</taxon>
        <taxon>Streptophyta</taxon>
        <taxon>Embryophyta</taxon>
        <taxon>Tracheophyta</taxon>
        <taxon>Spermatophyta</taxon>
        <taxon>Magnoliopsida</taxon>
        <taxon>eudicotyledons</taxon>
        <taxon>Gunneridae</taxon>
        <taxon>Pentapetalae</taxon>
        <taxon>asterids</taxon>
        <taxon>Ericales</taxon>
        <taxon>Ericaceae</taxon>
        <taxon>Ericoideae</taxon>
        <taxon>Rhodoreae</taxon>
        <taxon>Rhododendron</taxon>
    </lineage>
</organism>
<feature type="coiled-coil region" evidence="6">
    <location>
        <begin position="57"/>
        <end position="84"/>
    </location>
</feature>
<comment type="subcellular location">
    <subcellularLocation>
        <location evidence="1 5">Nucleus</location>
    </subcellularLocation>
</comment>
<dbReference type="Proteomes" id="UP000823749">
    <property type="component" value="Chromosome 2"/>
</dbReference>
<feature type="domain" description="BHLH" evidence="7">
    <location>
        <begin position="18"/>
        <end position="67"/>
    </location>
</feature>
<dbReference type="InterPro" id="IPR054502">
    <property type="entry name" value="bHLH-TF_ACT-like_plant"/>
</dbReference>
<dbReference type="SMART" id="SM00353">
    <property type="entry name" value="HLH"/>
    <property type="match status" value="1"/>
</dbReference>
<dbReference type="GO" id="GO:0003700">
    <property type="term" value="F:DNA-binding transcription factor activity"/>
    <property type="evidence" value="ECO:0007669"/>
    <property type="project" value="InterPro"/>
</dbReference>
<dbReference type="GO" id="GO:0005634">
    <property type="term" value="C:nucleus"/>
    <property type="evidence" value="ECO:0007669"/>
    <property type="project" value="UniProtKB-SubCell"/>
</dbReference>
<dbReference type="Pfam" id="PF00010">
    <property type="entry name" value="HLH"/>
    <property type="match status" value="1"/>
</dbReference>
<comment type="caution">
    <text evidence="8">The sequence shown here is derived from an EMBL/GenBank/DDBJ whole genome shotgun (WGS) entry which is preliminary data.</text>
</comment>
<sequence length="184" mass="20490">MNICSGEEGKKQMITARETQISRVEAERLRREKLNHRFNELRSVVPNVSKMDRASVLTDAVAYIKQLEAQREELEAQVGVESQTAAKACVGSSSIAGGHHAVPSLGEVEVMIVGSEAMIRVQCVDVNYPCARLMEALRELEIEVYHASMTKVKEIMLQDVVVRVPKGLTSEEALTTAIHRRFQI</sequence>
<evidence type="ECO:0000256" key="6">
    <source>
        <dbReference type="SAM" id="Coils"/>
    </source>
</evidence>
<dbReference type="InterPro" id="IPR045084">
    <property type="entry name" value="AIB/MYC-like"/>
</dbReference>
<name>A0AAV6LF26_9ERIC</name>
<dbReference type="SUPFAM" id="SSF47459">
    <property type="entry name" value="HLH, helix-loop-helix DNA-binding domain"/>
    <property type="match status" value="1"/>
</dbReference>
<protein>
    <recommendedName>
        <fullName evidence="5">Transcription factor</fullName>
        <shortName evidence="5">bHLH transcription factor</shortName>
    </recommendedName>
    <alternativeName>
        <fullName evidence="5">Basic helix-loop-helix protein</fullName>
    </alternativeName>
</protein>
<dbReference type="PANTHER" id="PTHR11514:SF115">
    <property type="entry name" value="TRANSCRIPTION FACTOR"/>
    <property type="match status" value="1"/>
</dbReference>
<evidence type="ECO:0000256" key="4">
    <source>
        <dbReference type="ARBA" id="ARBA00023242"/>
    </source>
</evidence>
<dbReference type="PANTHER" id="PTHR11514">
    <property type="entry name" value="MYC"/>
    <property type="match status" value="1"/>
</dbReference>
<dbReference type="GO" id="GO:0046983">
    <property type="term" value="F:protein dimerization activity"/>
    <property type="evidence" value="ECO:0007669"/>
    <property type="project" value="InterPro"/>
</dbReference>
<evidence type="ECO:0000259" key="7">
    <source>
        <dbReference type="PROSITE" id="PS50888"/>
    </source>
</evidence>
<dbReference type="PROSITE" id="PS50888">
    <property type="entry name" value="BHLH"/>
    <property type="match status" value="1"/>
</dbReference>
<dbReference type="Gene3D" id="4.10.280.10">
    <property type="entry name" value="Helix-loop-helix DNA-binding domain"/>
    <property type="match status" value="1"/>
</dbReference>
<keyword evidence="6" id="KW-0175">Coiled coil</keyword>
<accession>A0AAV6LF26</accession>
<evidence type="ECO:0000313" key="9">
    <source>
        <dbReference type="Proteomes" id="UP000823749"/>
    </source>
</evidence>
<evidence type="ECO:0000313" key="8">
    <source>
        <dbReference type="EMBL" id="KAG5563572.1"/>
    </source>
</evidence>
<dbReference type="InterPro" id="IPR036638">
    <property type="entry name" value="HLH_DNA-bd_sf"/>
</dbReference>
<reference evidence="8" key="1">
    <citation type="submission" date="2020-08" db="EMBL/GenBank/DDBJ databases">
        <title>Plant Genome Project.</title>
        <authorList>
            <person name="Zhang R.-G."/>
        </authorList>
    </citation>
    <scope>NUCLEOTIDE SEQUENCE</scope>
    <source>
        <strain evidence="8">WSP0</strain>
        <tissue evidence="8">Leaf</tissue>
    </source>
</reference>
<keyword evidence="2 5" id="KW-0805">Transcription regulation</keyword>
<evidence type="ECO:0000256" key="5">
    <source>
        <dbReference type="RuleBase" id="RU369104"/>
    </source>
</evidence>
<evidence type="ECO:0000256" key="1">
    <source>
        <dbReference type="ARBA" id="ARBA00004123"/>
    </source>
</evidence>
<keyword evidence="3 5" id="KW-0804">Transcription</keyword>
<dbReference type="InterPro" id="IPR011598">
    <property type="entry name" value="bHLH_dom"/>
</dbReference>
<dbReference type="EMBL" id="JACTNZ010000002">
    <property type="protein sequence ID" value="KAG5563572.1"/>
    <property type="molecule type" value="Genomic_DNA"/>
</dbReference>
<dbReference type="Pfam" id="PF22754">
    <property type="entry name" value="bHLH-TF_ACT-like_plant"/>
    <property type="match status" value="1"/>
</dbReference>
<evidence type="ECO:0000256" key="2">
    <source>
        <dbReference type="ARBA" id="ARBA00023015"/>
    </source>
</evidence>
<gene>
    <name evidence="8" type="ORF">RHGRI_006118</name>
</gene>
<evidence type="ECO:0000256" key="3">
    <source>
        <dbReference type="ARBA" id="ARBA00023163"/>
    </source>
</evidence>
<proteinExistence type="predicted"/>
<keyword evidence="4 5" id="KW-0539">Nucleus</keyword>
<dbReference type="GO" id="GO:0000976">
    <property type="term" value="F:transcription cis-regulatory region binding"/>
    <property type="evidence" value="ECO:0007669"/>
    <property type="project" value="TreeGrafter"/>
</dbReference>
<keyword evidence="9" id="KW-1185">Reference proteome</keyword>
<dbReference type="AlphaFoldDB" id="A0AAV6LF26"/>